<dbReference type="GO" id="GO:0005319">
    <property type="term" value="F:lipid transporter activity"/>
    <property type="evidence" value="ECO:0007669"/>
    <property type="project" value="TreeGrafter"/>
</dbReference>
<name>A0A2J8AII1_9CHLO</name>
<comment type="caution">
    <text evidence="5">The sequence shown here is derived from an EMBL/GenBank/DDBJ whole genome shotgun (WGS) entry which is preliminary data.</text>
</comment>
<dbReference type="Gene3D" id="3.40.50.300">
    <property type="entry name" value="P-loop containing nucleotide triphosphate hydrolases"/>
    <property type="match status" value="1"/>
</dbReference>
<dbReference type="PROSITE" id="PS50893">
    <property type="entry name" value="ABC_TRANSPORTER_2"/>
    <property type="match status" value="1"/>
</dbReference>
<dbReference type="Proteomes" id="UP000236333">
    <property type="component" value="Unassembled WGS sequence"/>
</dbReference>
<sequence length="247" mass="25273">MEVEGVEHRYPASKAAALRGVSVRVEAGEAVALVGRNAAGKSTLMSVACGRLRPSGGGSVRVCGRAVGGGSGSGGGGAQLGYCPQSTILIADVTAHEHLQLALALRGAPSDGRPRPGGCLQAWRWCWLRWLWQQRACCCCCCCCCPGLPLGPEDTGTGDVEALADLVSLPRSMLRCLSQELSGGSARKLQLALALAGEPAVLLLDEPSTGLDSESQQAALLLDGPSTGLDAESQQVLARAVQGVGKG</sequence>
<gene>
    <name evidence="5" type="ORF">TSOC_000744</name>
</gene>
<evidence type="ECO:0000313" key="5">
    <source>
        <dbReference type="EMBL" id="PNH12330.1"/>
    </source>
</evidence>
<dbReference type="GO" id="GO:0005524">
    <property type="term" value="F:ATP binding"/>
    <property type="evidence" value="ECO:0007669"/>
    <property type="project" value="UniProtKB-KW"/>
</dbReference>
<keyword evidence="5" id="KW-0547">Nucleotide-binding</keyword>
<evidence type="ECO:0000256" key="1">
    <source>
        <dbReference type="ARBA" id="ARBA00008526"/>
    </source>
</evidence>
<dbReference type="OrthoDB" id="1720926at2759"/>
<dbReference type="GO" id="GO:0016887">
    <property type="term" value="F:ATP hydrolysis activity"/>
    <property type="evidence" value="ECO:0007669"/>
    <property type="project" value="InterPro"/>
</dbReference>
<evidence type="ECO:0000259" key="4">
    <source>
        <dbReference type="PROSITE" id="PS50893"/>
    </source>
</evidence>
<evidence type="ECO:0000313" key="6">
    <source>
        <dbReference type="Proteomes" id="UP000236333"/>
    </source>
</evidence>
<dbReference type="Pfam" id="PF00005">
    <property type="entry name" value="ABC_tran"/>
    <property type="match status" value="1"/>
</dbReference>
<dbReference type="GO" id="GO:0140359">
    <property type="term" value="F:ABC-type transporter activity"/>
    <property type="evidence" value="ECO:0007669"/>
    <property type="project" value="InterPro"/>
</dbReference>
<keyword evidence="5" id="KW-0067">ATP-binding</keyword>
<dbReference type="EMBL" id="PGGS01000010">
    <property type="protein sequence ID" value="PNH12330.1"/>
    <property type="molecule type" value="Genomic_DNA"/>
</dbReference>
<comment type="similarity">
    <text evidence="1">Belongs to the ABC transporter superfamily. ABCA family. CPR flippase (TC 3.A.1.211) subfamily.</text>
</comment>
<dbReference type="SUPFAM" id="SSF52540">
    <property type="entry name" value="P-loop containing nucleoside triphosphate hydrolases"/>
    <property type="match status" value="1"/>
</dbReference>
<dbReference type="InterPro" id="IPR027417">
    <property type="entry name" value="P-loop_NTPase"/>
</dbReference>
<dbReference type="InterPro" id="IPR026082">
    <property type="entry name" value="ABCA"/>
</dbReference>
<keyword evidence="6" id="KW-1185">Reference proteome</keyword>
<dbReference type="PANTHER" id="PTHR19229:SF36">
    <property type="entry name" value="ATP-BINDING CASSETTE SUB-FAMILY A MEMBER 2"/>
    <property type="match status" value="1"/>
</dbReference>
<evidence type="ECO:0000256" key="2">
    <source>
        <dbReference type="ARBA" id="ARBA00022448"/>
    </source>
</evidence>
<dbReference type="PANTHER" id="PTHR19229">
    <property type="entry name" value="ATP-BINDING CASSETTE TRANSPORTER SUBFAMILY A ABCA"/>
    <property type="match status" value="1"/>
</dbReference>
<keyword evidence="3" id="KW-0677">Repeat</keyword>
<dbReference type="InterPro" id="IPR003439">
    <property type="entry name" value="ABC_transporter-like_ATP-bd"/>
</dbReference>
<organism evidence="5 6">
    <name type="scientific">Tetrabaena socialis</name>
    <dbReference type="NCBI Taxonomy" id="47790"/>
    <lineage>
        <taxon>Eukaryota</taxon>
        <taxon>Viridiplantae</taxon>
        <taxon>Chlorophyta</taxon>
        <taxon>core chlorophytes</taxon>
        <taxon>Chlorophyceae</taxon>
        <taxon>CS clade</taxon>
        <taxon>Chlamydomonadales</taxon>
        <taxon>Tetrabaenaceae</taxon>
        <taxon>Tetrabaena</taxon>
    </lineage>
</organism>
<reference evidence="5 6" key="1">
    <citation type="journal article" date="2017" name="Mol. Biol. Evol.">
        <title>The 4-celled Tetrabaena socialis nuclear genome reveals the essential components for genetic control of cell number at the origin of multicellularity in the volvocine lineage.</title>
        <authorList>
            <person name="Featherston J."/>
            <person name="Arakaki Y."/>
            <person name="Hanschen E.R."/>
            <person name="Ferris P.J."/>
            <person name="Michod R.E."/>
            <person name="Olson B.J.S.C."/>
            <person name="Nozaki H."/>
            <person name="Durand P.M."/>
        </authorList>
    </citation>
    <scope>NUCLEOTIDE SEQUENCE [LARGE SCALE GENOMIC DNA]</scope>
    <source>
        <strain evidence="5 6">NIES-571</strain>
    </source>
</reference>
<evidence type="ECO:0000256" key="3">
    <source>
        <dbReference type="ARBA" id="ARBA00022737"/>
    </source>
</evidence>
<dbReference type="AlphaFoldDB" id="A0A2J8AII1"/>
<proteinExistence type="inferred from homology"/>
<keyword evidence="2" id="KW-0813">Transport</keyword>
<dbReference type="GO" id="GO:0016020">
    <property type="term" value="C:membrane"/>
    <property type="evidence" value="ECO:0007669"/>
    <property type="project" value="InterPro"/>
</dbReference>
<feature type="domain" description="ABC transporter" evidence="4">
    <location>
        <begin position="1"/>
        <end position="242"/>
    </location>
</feature>
<accession>A0A2J8AII1</accession>
<protein>
    <submittedName>
        <fullName evidence="5">ATP-binding cassette sub-family A member 8-A</fullName>
    </submittedName>
</protein>